<proteinExistence type="predicted"/>
<feature type="compositionally biased region" description="Basic and acidic residues" evidence="1">
    <location>
        <begin position="227"/>
        <end position="236"/>
    </location>
</feature>
<comment type="caution">
    <text evidence="2">The sequence shown here is derived from an EMBL/GenBank/DDBJ whole genome shotgun (WGS) entry which is preliminary data.</text>
</comment>
<feature type="compositionally biased region" description="Low complexity" evidence="1">
    <location>
        <begin position="123"/>
        <end position="136"/>
    </location>
</feature>
<feature type="compositionally biased region" description="Basic and acidic residues" evidence="1">
    <location>
        <begin position="194"/>
        <end position="203"/>
    </location>
</feature>
<dbReference type="Proteomes" id="UP001279410">
    <property type="component" value="Unassembled WGS sequence"/>
</dbReference>
<dbReference type="EMBL" id="BRZM01000049">
    <property type="protein sequence ID" value="GLD62096.1"/>
    <property type="molecule type" value="Genomic_DNA"/>
</dbReference>
<feature type="compositionally biased region" description="Acidic residues" evidence="1">
    <location>
        <begin position="86"/>
        <end position="99"/>
    </location>
</feature>
<evidence type="ECO:0000313" key="2">
    <source>
        <dbReference type="EMBL" id="GLD62096.1"/>
    </source>
</evidence>
<name>A0AAD3MYB6_LATJO</name>
<feature type="compositionally biased region" description="Acidic residues" evidence="1">
    <location>
        <begin position="57"/>
        <end position="78"/>
    </location>
</feature>
<sequence>MALRRSEGYLRWRDPLEWDGDEAGDMDYIIERPAMDGLPEVIRILDDEDFNRPDYMSSEEEEFDSDEEDEEEWSDESLDSGYSTMTDDEDDPEDCEDDQDRPRSPLPLPPPNFWQEWRRQCRPFPAATPLAAPAGPTRVPDAAPTTSGLGTSTKRSREDSDAQEVSMKRPRRDDEDSPEDSAPLTSGLGVSTHRNREEDHRDSAPSTSGLCRFTPSGFPGIQLLYLPRRDDDSDSD</sequence>
<feature type="region of interest" description="Disordered" evidence="1">
    <location>
        <begin position="49"/>
        <end position="236"/>
    </location>
</feature>
<protein>
    <submittedName>
        <fullName evidence="2">Uncharacterized protein</fullName>
    </submittedName>
</protein>
<keyword evidence="3" id="KW-1185">Reference proteome</keyword>
<evidence type="ECO:0000256" key="1">
    <source>
        <dbReference type="SAM" id="MobiDB-lite"/>
    </source>
</evidence>
<accession>A0AAD3MYB6</accession>
<reference evidence="2" key="1">
    <citation type="submission" date="2022-08" db="EMBL/GenBank/DDBJ databases">
        <title>Genome sequencing of akame (Lates japonicus).</title>
        <authorList>
            <person name="Hashiguchi Y."/>
            <person name="Takahashi H."/>
        </authorList>
    </citation>
    <scope>NUCLEOTIDE SEQUENCE</scope>
    <source>
        <strain evidence="2">Kochi</strain>
    </source>
</reference>
<feature type="compositionally biased region" description="Polar residues" evidence="1">
    <location>
        <begin position="144"/>
        <end position="153"/>
    </location>
</feature>
<evidence type="ECO:0000313" key="3">
    <source>
        <dbReference type="Proteomes" id="UP001279410"/>
    </source>
</evidence>
<organism evidence="2 3">
    <name type="scientific">Lates japonicus</name>
    <name type="common">Japanese lates</name>
    <dbReference type="NCBI Taxonomy" id="270547"/>
    <lineage>
        <taxon>Eukaryota</taxon>
        <taxon>Metazoa</taxon>
        <taxon>Chordata</taxon>
        <taxon>Craniata</taxon>
        <taxon>Vertebrata</taxon>
        <taxon>Euteleostomi</taxon>
        <taxon>Actinopterygii</taxon>
        <taxon>Neopterygii</taxon>
        <taxon>Teleostei</taxon>
        <taxon>Neoteleostei</taxon>
        <taxon>Acanthomorphata</taxon>
        <taxon>Carangaria</taxon>
        <taxon>Carangaria incertae sedis</taxon>
        <taxon>Centropomidae</taxon>
        <taxon>Lates</taxon>
    </lineage>
</organism>
<gene>
    <name evidence="2" type="ORF">AKAME5_001384700</name>
</gene>
<dbReference type="AlphaFoldDB" id="A0AAD3MYB6"/>